<organism evidence="7 8">
    <name type="scientific">Magallana gigas</name>
    <name type="common">Pacific oyster</name>
    <name type="synonym">Crassostrea gigas</name>
    <dbReference type="NCBI Taxonomy" id="29159"/>
    <lineage>
        <taxon>Eukaryota</taxon>
        <taxon>Metazoa</taxon>
        <taxon>Spiralia</taxon>
        <taxon>Lophotrochozoa</taxon>
        <taxon>Mollusca</taxon>
        <taxon>Bivalvia</taxon>
        <taxon>Autobranchia</taxon>
        <taxon>Pteriomorphia</taxon>
        <taxon>Ostreida</taxon>
        <taxon>Ostreoidea</taxon>
        <taxon>Ostreidae</taxon>
        <taxon>Magallana</taxon>
    </lineage>
</organism>
<feature type="transmembrane region" description="Helical" evidence="6">
    <location>
        <begin position="276"/>
        <end position="301"/>
    </location>
</feature>
<feature type="transmembrane region" description="Helical" evidence="6">
    <location>
        <begin position="86"/>
        <end position="110"/>
    </location>
</feature>
<accession>A0A8W8KRD1</accession>
<evidence type="ECO:0000256" key="5">
    <source>
        <dbReference type="ARBA" id="ARBA00023136"/>
    </source>
</evidence>
<dbReference type="AlphaFoldDB" id="A0A8W8KRD1"/>
<comment type="subcellular location">
    <subcellularLocation>
        <location evidence="1 6">Membrane</location>
        <topology evidence="1 6">Multi-pass membrane protein</topology>
    </subcellularLocation>
</comment>
<feature type="transmembrane region" description="Helical" evidence="6">
    <location>
        <begin position="117"/>
        <end position="142"/>
    </location>
</feature>
<feature type="transmembrane region" description="Helical" evidence="6">
    <location>
        <begin position="45"/>
        <end position="66"/>
    </location>
</feature>
<keyword evidence="3 6" id="KW-0812">Transmembrane</keyword>
<reference evidence="7" key="1">
    <citation type="submission" date="2022-08" db="UniProtKB">
        <authorList>
            <consortium name="EnsemblMetazoa"/>
        </authorList>
    </citation>
    <scope>IDENTIFICATION</scope>
    <source>
        <strain evidence="7">05x7-T-G4-1.051#20</strain>
    </source>
</reference>
<evidence type="ECO:0000313" key="8">
    <source>
        <dbReference type="Proteomes" id="UP000005408"/>
    </source>
</evidence>
<dbReference type="SUPFAM" id="SSF48652">
    <property type="entry name" value="Tetraspanin"/>
    <property type="match status" value="1"/>
</dbReference>
<dbReference type="Proteomes" id="UP000005408">
    <property type="component" value="Unassembled WGS sequence"/>
</dbReference>
<protein>
    <recommendedName>
        <fullName evidence="6">Tetraspanin</fullName>
    </recommendedName>
</protein>
<name>A0A8W8KRD1_MAGGI</name>
<dbReference type="PANTHER" id="PTHR19282:SF544">
    <property type="entry name" value="TETRASPANIN"/>
    <property type="match status" value="1"/>
</dbReference>
<dbReference type="PIRSF" id="PIRSF002419">
    <property type="entry name" value="Tetraspanin"/>
    <property type="match status" value="1"/>
</dbReference>
<dbReference type="Gene3D" id="1.10.1450.10">
    <property type="entry name" value="Tetraspanin"/>
    <property type="match status" value="1"/>
</dbReference>
<dbReference type="InterPro" id="IPR008952">
    <property type="entry name" value="Tetraspanin_EC2_sf"/>
</dbReference>
<dbReference type="PANTHER" id="PTHR19282">
    <property type="entry name" value="TETRASPANIN"/>
    <property type="match status" value="1"/>
</dbReference>
<keyword evidence="8" id="KW-1185">Reference proteome</keyword>
<evidence type="ECO:0000256" key="6">
    <source>
        <dbReference type="RuleBase" id="RU361218"/>
    </source>
</evidence>
<evidence type="ECO:0000256" key="1">
    <source>
        <dbReference type="ARBA" id="ARBA00004141"/>
    </source>
</evidence>
<dbReference type="PRINTS" id="PR00259">
    <property type="entry name" value="TMFOUR"/>
</dbReference>
<dbReference type="EnsemblMetazoa" id="G250.1">
    <property type="protein sequence ID" value="G250.1:cds"/>
    <property type="gene ID" value="G250"/>
</dbReference>
<comment type="similarity">
    <text evidence="2 6">Belongs to the tetraspanin (TM4SF) family.</text>
</comment>
<evidence type="ECO:0000256" key="3">
    <source>
        <dbReference type="ARBA" id="ARBA00022692"/>
    </source>
</evidence>
<evidence type="ECO:0000313" key="7">
    <source>
        <dbReference type="EnsemblMetazoa" id="G250.1:cds"/>
    </source>
</evidence>
<dbReference type="InterPro" id="IPR018499">
    <property type="entry name" value="Tetraspanin/Peripherin"/>
</dbReference>
<dbReference type="InterPro" id="IPR000301">
    <property type="entry name" value="Tetraspanin_animals"/>
</dbReference>
<proteinExistence type="inferred from homology"/>
<keyword evidence="4 6" id="KW-1133">Transmembrane helix</keyword>
<evidence type="ECO:0000256" key="4">
    <source>
        <dbReference type="ARBA" id="ARBA00022989"/>
    </source>
</evidence>
<dbReference type="Pfam" id="PF00335">
    <property type="entry name" value="Tetraspanin"/>
    <property type="match status" value="1"/>
</dbReference>
<evidence type="ECO:0000256" key="2">
    <source>
        <dbReference type="ARBA" id="ARBA00006840"/>
    </source>
</evidence>
<keyword evidence="5 6" id="KW-0472">Membrane</keyword>
<dbReference type="GO" id="GO:0005886">
    <property type="term" value="C:plasma membrane"/>
    <property type="evidence" value="ECO:0007669"/>
    <property type="project" value="TreeGrafter"/>
</dbReference>
<dbReference type="CDD" id="cd03156">
    <property type="entry name" value="uroplakin_I_like_LEL"/>
    <property type="match status" value="1"/>
</dbReference>
<sequence>MVCRLQSWVRVATNTGGCIQHCDCNCTFRQMTMSGSMSFLKTGSLIFNLLVFLAGAACTALGVYILVSDYGPRELSGVLGNELYHIAAYVAIAGGAAIAIISLCGCVGATKESKIILALYSVLMTIVFIVLLTTAVLIFLFLGQTSHQTRESMKTVLVEKYGVDQENPENRVVTEMWDFLQTQLKCCGVSGDANSTDSWAIYKTKSEWYRTRESSDLLVPKSCCNPNGDVTMCSRASSFDGPPNADPPYSAPYRKNPHMYHTGCYDEIVHYIQGHALMIGGIAIAAIVVMLFGVIFGVCLCRSIRSRGYRY</sequence>